<organism evidence="2 3">
    <name type="scientific">Romanomermis culicivorax</name>
    <name type="common">Nematode worm</name>
    <dbReference type="NCBI Taxonomy" id="13658"/>
    <lineage>
        <taxon>Eukaryota</taxon>
        <taxon>Metazoa</taxon>
        <taxon>Ecdysozoa</taxon>
        <taxon>Nematoda</taxon>
        <taxon>Enoplea</taxon>
        <taxon>Dorylaimia</taxon>
        <taxon>Mermithida</taxon>
        <taxon>Mermithoidea</taxon>
        <taxon>Mermithidae</taxon>
        <taxon>Romanomermis</taxon>
    </lineage>
</organism>
<dbReference type="AlphaFoldDB" id="A0A915I3M7"/>
<reference evidence="3" key="1">
    <citation type="submission" date="2022-11" db="UniProtKB">
        <authorList>
            <consortium name="WormBaseParasite"/>
        </authorList>
    </citation>
    <scope>IDENTIFICATION</scope>
</reference>
<dbReference type="WBParaSite" id="nRc.2.0.1.t08440-RA">
    <property type="protein sequence ID" value="nRc.2.0.1.t08440-RA"/>
    <property type="gene ID" value="nRc.2.0.1.g08440"/>
</dbReference>
<name>A0A915I3M7_ROMCU</name>
<accession>A0A915I3M7</accession>
<proteinExistence type="predicted"/>
<evidence type="ECO:0000256" key="1">
    <source>
        <dbReference type="SAM" id="MobiDB-lite"/>
    </source>
</evidence>
<protein>
    <submittedName>
        <fullName evidence="3">Uncharacterized protein</fullName>
    </submittedName>
</protein>
<evidence type="ECO:0000313" key="2">
    <source>
        <dbReference type="Proteomes" id="UP000887565"/>
    </source>
</evidence>
<sequence>MASPSPTTNIKGAASTTATAATKIDAAAGKSPKVLVKKLSNVGDQLRKLPAPSFRQVKVTNTKATSVGLIGRLTFGDLDKPRTVNEDHSVAFANGPPDHGLSGDTTTDATVGEDEPFTVSIGGTRRLHIKDITDQPARLFPNHSKLTTHRALLMRFV</sequence>
<keyword evidence="2" id="KW-1185">Reference proteome</keyword>
<feature type="region of interest" description="Disordered" evidence="1">
    <location>
        <begin position="92"/>
        <end position="113"/>
    </location>
</feature>
<dbReference type="Proteomes" id="UP000887565">
    <property type="component" value="Unplaced"/>
</dbReference>
<evidence type="ECO:0000313" key="3">
    <source>
        <dbReference type="WBParaSite" id="nRc.2.0.1.t08440-RA"/>
    </source>
</evidence>